<proteinExistence type="predicted"/>
<dbReference type="NCBIfam" id="NF006617">
    <property type="entry name" value="PRK09184.1"/>
    <property type="match status" value="1"/>
</dbReference>
<evidence type="ECO:0000313" key="2">
    <source>
        <dbReference type="EMBL" id="OUI79647.1"/>
    </source>
</evidence>
<reference evidence="2 3" key="1">
    <citation type="submission" date="2014-06" db="EMBL/GenBank/DDBJ databases">
        <authorList>
            <person name="Ju J."/>
            <person name="Zhang J."/>
        </authorList>
    </citation>
    <scope>NUCLEOTIDE SEQUENCE [LARGE SCALE GENOMIC DNA]</scope>
    <source>
        <strain evidence="2">DmW_045</strain>
    </source>
</reference>
<dbReference type="Proteomes" id="UP000194639">
    <property type="component" value="Unassembled WGS sequence"/>
</dbReference>
<dbReference type="EMBL" id="JOMO01000061">
    <property type="protein sequence ID" value="OUI79647.1"/>
    <property type="molecule type" value="Genomic_DNA"/>
</dbReference>
<comment type="caution">
    <text evidence="2">The sequence shown here is derived from an EMBL/GenBank/DDBJ whole genome shotgun (WGS) entry which is preliminary data.</text>
</comment>
<protein>
    <submittedName>
        <fullName evidence="2">Acyl carrier protein</fullName>
    </submittedName>
</protein>
<dbReference type="Pfam" id="PF00550">
    <property type="entry name" value="PP-binding"/>
    <property type="match status" value="1"/>
</dbReference>
<dbReference type="Gene3D" id="1.10.1200.10">
    <property type="entry name" value="ACP-like"/>
    <property type="match status" value="1"/>
</dbReference>
<organism evidence="2 3">
    <name type="scientific">Acetobacter orientalis</name>
    <dbReference type="NCBI Taxonomy" id="146474"/>
    <lineage>
        <taxon>Bacteria</taxon>
        <taxon>Pseudomonadati</taxon>
        <taxon>Pseudomonadota</taxon>
        <taxon>Alphaproteobacteria</taxon>
        <taxon>Acetobacterales</taxon>
        <taxon>Acetobacteraceae</taxon>
        <taxon>Acetobacter</taxon>
    </lineage>
</organism>
<dbReference type="PROSITE" id="PS50075">
    <property type="entry name" value="CARRIER"/>
    <property type="match status" value="1"/>
</dbReference>
<sequence length="95" mass="10510">MNTQSFITLQTPFEHEVAERLVEALQLEVTADEINPEAPLFGDGLGLDSIDALEIVLMIGRDYGVTLRSDDPNSREIFSSLRSLCTHVAAHRQPS</sequence>
<dbReference type="InterPro" id="IPR036736">
    <property type="entry name" value="ACP-like_sf"/>
</dbReference>
<name>A0A251ZYA5_9PROT</name>
<gene>
    <name evidence="2" type="ORF">HK12_12940</name>
</gene>
<dbReference type="SUPFAM" id="SSF47336">
    <property type="entry name" value="ACP-like"/>
    <property type="match status" value="1"/>
</dbReference>
<accession>A0A251ZYA5</accession>
<dbReference type="AlphaFoldDB" id="A0A251ZYA5"/>
<evidence type="ECO:0000259" key="1">
    <source>
        <dbReference type="PROSITE" id="PS50075"/>
    </source>
</evidence>
<dbReference type="RefSeq" id="WP_306297618.1">
    <property type="nucleotide sequence ID" value="NZ_JOMO01000061.1"/>
</dbReference>
<feature type="domain" description="Carrier" evidence="1">
    <location>
        <begin position="11"/>
        <end position="92"/>
    </location>
</feature>
<evidence type="ECO:0000313" key="3">
    <source>
        <dbReference type="Proteomes" id="UP000194639"/>
    </source>
</evidence>
<dbReference type="InterPro" id="IPR009081">
    <property type="entry name" value="PP-bd_ACP"/>
</dbReference>